<dbReference type="AlphaFoldDB" id="A0AAV4N040"/>
<comment type="caution">
    <text evidence="1">The sequence shown here is derived from an EMBL/GenBank/DDBJ whole genome shotgun (WGS) entry which is preliminary data.</text>
</comment>
<proteinExistence type="predicted"/>
<evidence type="ECO:0000313" key="1">
    <source>
        <dbReference type="EMBL" id="GIX77358.1"/>
    </source>
</evidence>
<protein>
    <submittedName>
        <fullName evidence="1">Uncharacterized protein</fullName>
    </submittedName>
</protein>
<accession>A0AAV4N040</accession>
<organism evidence="1 2">
    <name type="scientific">Caerostris darwini</name>
    <dbReference type="NCBI Taxonomy" id="1538125"/>
    <lineage>
        <taxon>Eukaryota</taxon>
        <taxon>Metazoa</taxon>
        <taxon>Ecdysozoa</taxon>
        <taxon>Arthropoda</taxon>
        <taxon>Chelicerata</taxon>
        <taxon>Arachnida</taxon>
        <taxon>Araneae</taxon>
        <taxon>Araneomorphae</taxon>
        <taxon>Entelegynae</taxon>
        <taxon>Araneoidea</taxon>
        <taxon>Araneidae</taxon>
        <taxon>Caerostris</taxon>
    </lineage>
</organism>
<keyword evidence="2" id="KW-1185">Reference proteome</keyword>
<name>A0AAV4N040_9ARAC</name>
<reference evidence="1 2" key="1">
    <citation type="submission" date="2021-06" db="EMBL/GenBank/DDBJ databases">
        <title>Caerostris darwini draft genome.</title>
        <authorList>
            <person name="Kono N."/>
            <person name="Arakawa K."/>
        </authorList>
    </citation>
    <scope>NUCLEOTIDE SEQUENCE [LARGE SCALE GENOMIC DNA]</scope>
</reference>
<evidence type="ECO:0000313" key="2">
    <source>
        <dbReference type="Proteomes" id="UP001054837"/>
    </source>
</evidence>
<dbReference type="EMBL" id="BPLQ01001009">
    <property type="protein sequence ID" value="GIX77358.1"/>
    <property type="molecule type" value="Genomic_DNA"/>
</dbReference>
<sequence>MKNNYLTLFSLDRVLTLPVAFSLSSSPPSSPAFIFAASTILILPSPPIPTSGEDSSETALIGTDIENETASSLPVMLPLNGMPTIKPAAIAPDKHLHCLILRKETFQLNQENGSNELGALNSDDSSFWNTILPPVTANTKRSDPFQNPFLLKIQPYNWKFHYSFSFLRSHTST</sequence>
<gene>
    <name evidence="1" type="ORF">CDAR_52011</name>
</gene>
<dbReference type="Proteomes" id="UP001054837">
    <property type="component" value="Unassembled WGS sequence"/>
</dbReference>